<evidence type="ECO:0000313" key="1">
    <source>
        <dbReference type="EMBL" id="AWV48492.1"/>
    </source>
</evidence>
<dbReference type="AlphaFoldDB" id="A0AAD0KTK3"/>
<gene>
    <name evidence="1" type="ORF">DIJ64_11805</name>
</gene>
<reference evidence="1 2" key="1">
    <citation type="submission" date="2018-05" db="EMBL/GenBank/DDBJ databases">
        <title>Evolution of small genomes with special reference to Mycobacterium leprae.</title>
        <authorList>
            <person name="Mohanty P.S."/>
            <person name="Bansal A.K."/>
            <person name="Gupta U.D."/>
            <person name="Naaz F."/>
            <person name="Dwivedi V.D."/>
            <person name="Singh H."/>
            <person name="Gupta G."/>
            <person name="Sharma S."/>
            <person name="Arora M."/>
        </authorList>
    </citation>
    <scope>NUCLEOTIDE SEQUENCE [LARGE SCALE GENOMIC DNA]</scope>
    <source>
        <strain evidence="1 2">MRHRU-235-G</strain>
    </source>
</reference>
<dbReference type="EMBL" id="CP029543">
    <property type="protein sequence ID" value="AWV48492.1"/>
    <property type="molecule type" value="Genomic_DNA"/>
</dbReference>
<name>A0AAD0KTK3_MYCLR</name>
<accession>A0AAD0KTK3</accession>
<organism evidence="1 2">
    <name type="scientific">Mycobacterium leprae</name>
    <dbReference type="NCBI Taxonomy" id="1769"/>
    <lineage>
        <taxon>Bacteria</taxon>
        <taxon>Bacillati</taxon>
        <taxon>Actinomycetota</taxon>
        <taxon>Actinomycetes</taxon>
        <taxon>Mycobacteriales</taxon>
        <taxon>Mycobacteriaceae</taxon>
        <taxon>Mycobacterium</taxon>
    </lineage>
</organism>
<proteinExistence type="predicted"/>
<protein>
    <submittedName>
        <fullName evidence="1">Uncharacterized protein</fullName>
    </submittedName>
</protein>
<dbReference type="Proteomes" id="UP000249682">
    <property type="component" value="Chromosome"/>
</dbReference>
<evidence type="ECO:0000313" key="2">
    <source>
        <dbReference type="Proteomes" id="UP000249682"/>
    </source>
</evidence>
<sequence length="64" mass="7346">MKLAKWWSAVYAATGHIDTIRTRYDEGKFVSMGLVILMSIPCQRLQLFIVGDMITIRFAKLPKD</sequence>